<dbReference type="SUPFAM" id="SSF52047">
    <property type="entry name" value="RNI-like"/>
    <property type="match status" value="1"/>
</dbReference>
<gene>
    <name evidence="4" type="primary">LOC104770513</name>
</gene>
<accession>A0ABM0XZJ3</accession>
<dbReference type="GeneID" id="104770513"/>
<reference evidence="3" key="1">
    <citation type="journal article" date="2014" name="Nat. Commun.">
        <title>The emerging biofuel crop Camelina sativa retains a highly undifferentiated hexaploid genome structure.</title>
        <authorList>
            <person name="Kagale S."/>
            <person name="Koh C."/>
            <person name="Nixon J."/>
            <person name="Bollina V."/>
            <person name="Clarke W.E."/>
            <person name="Tuteja R."/>
            <person name="Spillane C."/>
            <person name="Robinson S.J."/>
            <person name="Links M.G."/>
            <person name="Clarke C."/>
            <person name="Higgins E.E."/>
            <person name="Huebert T."/>
            <person name="Sharpe A.G."/>
            <person name="Parkin I.A."/>
        </authorList>
    </citation>
    <scope>NUCLEOTIDE SEQUENCE [LARGE SCALE GENOMIC DNA]</scope>
    <source>
        <strain evidence="3">cv. DH55</strain>
    </source>
</reference>
<dbReference type="Proteomes" id="UP000694864">
    <property type="component" value="Chromosome 20"/>
</dbReference>
<feature type="region of interest" description="Disordered" evidence="1">
    <location>
        <begin position="96"/>
        <end position="123"/>
    </location>
</feature>
<dbReference type="InterPro" id="IPR032675">
    <property type="entry name" value="LRR_dom_sf"/>
</dbReference>
<dbReference type="PANTHER" id="PTHR13318:SF95">
    <property type="entry name" value="F-BOX PROTEIN YLR352W"/>
    <property type="match status" value="1"/>
</dbReference>
<evidence type="ECO:0000313" key="4">
    <source>
        <dbReference type="RefSeq" id="XP_010493248.1"/>
    </source>
</evidence>
<dbReference type="Pfam" id="PF25372">
    <property type="entry name" value="DUF7885"/>
    <property type="match status" value="1"/>
</dbReference>
<dbReference type="SMART" id="SM00367">
    <property type="entry name" value="LRR_CC"/>
    <property type="match status" value="7"/>
</dbReference>
<feature type="domain" description="F-box/LRR-repeat protein 15-like leucin rich repeat" evidence="2">
    <location>
        <begin position="274"/>
        <end position="450"/>
    </location>
</feature>
<dbReference type="RefSeq" id="XP_010493248.1">
    <property type="nucleotide sequence ID" value="XM_010494946.2"/>
</dbReference>
<evidence type="ECO:0000313" key="3">
    <source>
        <dbReference type="Proteomes" id="UP000694864"/>
    </source>
</evidence>
<reference evidence="4" key="2">
    <citation type="submission" date="2025-08" db="UniProtKB">
        <authorList>
            <consortium name="RefSeq"/>
        </authorList>
    </citation>
    <scope>IDENTIFICATION</scope>
    <source>
        <tissue evidence="4">Leaf</tissue>
    </source>
</reference>
<keyword evidence="3" id="KW-1185">Reference proteome</keyword>
<proteinExistence type="predicted"/>
<dbReference type="Gene3D" id="3.80.10.10">
    <property type="entry name" value="Ribonuclease Inhibitor"/>
    <property type="match status" value="3"/>
</dbReference>
<dbReference type="InterPro" id="IPR057207">
    <property type="entry name" value="FBXL15_LRR"/>
</dbReference>
<dbReference type="PANTHER" id="PTHR13318">
    <property type="entry name" value="PARTNER OF PAIRED, ISOFORM B-RELATED"/>
    <property type="match status" value="1"/>
</dbReference>
<organism evidence="3 4">
    <name type="scientific">Camelina sativa</name>
    <name type="common">False flax</name>
    <name type="synonym">Myagrum sativum</name>
    <dbReference type="NCBI Taxonomy" id="90675"/>
    <lineage>
        <taxon>Eukaryota</taxon>
        <taxon>Viridiplantae</taxon>
        <taxon>Streptophyta</taxon>
        <taxon>Embryophyta</taxon>
        <taxon>Tracheophyta</taxon>
        <taxon>Spermatophyta</taxon>
        <taxon>Magnoliopsida</taxon>
        <taxon>eudicotyledons</taxon>
        <taxon>Gunneridae</taxon>
        <taxon>Pentapetalae</taxon>
        <taxon>rosids</taxon>
        <taxon>malvids</taxon>
        <taxon>Brassicales</taxon>
        <taxon>Brassicaceae</taxon>
        <taxon>Camelineae</taxon>
        <taxon>Camelina</taxon>
    </lineage>
</organism>
<protein>
    <submittedName>
        <fullName evidence="4">F-box/LRR-repeat protein 2-like</fullName>
    </submittedName>
</protein>
<evidence type="ECO:0000256" key="1">
    <source>
        <dbReference type="SAM" id="MobiDB-lite"/>
    </source>
</evidence>
<dbReference type="InterPro" id="IPR006553">
    <property type="entry name" value="Leu-rich_rpt_Cys-con_subtyp"/>
</dbReference>
<sequence>MNPSNSPNDSRENLRMSTDADIIGALLIAAKEANREGISLGLEHDEMEELESITGSDDRTADFKDWYAKWTEEREKRRKNKQDYLTAKRFALSLHSDDHETVDEKKKEEADDDHVKRDDEERSEFQKAKEVIKMRRDEISTTTSDGADDMEIDVVIQRKAPSLTDLSVRVLAQNSEAIKSLKLVPDHLRKKLSRHVSGFGKLDARFMHLLIGDSPCEIRASNCVGLTEDDLVKILCDSDRDTLKVLILDLCGRAITDYTITEFLKRSPEGFPSLTTLSLQGAFSLTDYALTFIASFSPLLLFINLSHCSLLTSRGLRTLADTFRTTLKGLSIEGCQGMKRCKEFTRSLYKFQKLNYLSVAGLDSVNDGVLRAFFMFSCSNLTDLSLANCHELTDDCIWHIGRYCKKLEALDISELRKLTDKSLEYLTEGCKSLNSVIFGNNRFSDEAVAAFLEVLGGSFNNLCLNKVVDIGPDTAFSLANVCKRLKYLDLSWCRKLTEEDLRRILSCCSSLKSLKLFGWTQVENAYLEELSRSQIHITGLKMTSLYAHLEDSHPNVGAKFF</sequence>
<evidence type="ECO:0000259" key="2">
    <source>
        <dbReference type="Pfam" id="PF25372"/>
    </source>
</evidence>
<name>A0ABM0XZJ3_CAMSA</name>